<keyword evidence="1" id="KW-0677">Repeat</keyword>
<dbReference type="InterPro" id="IPR011990">
    <property type="entry name" value="TPR-like_helical_dom_sf"/>
</dbReference>
<keyword evidence="4" id="KW-1185">Reference proteome</keyword>
<dbReference type="AlphaFoldDB" id="A0A7J6DTU7"/>
<dbReference type="Proteomes" id="UP000583929">
    <property type="component" value="Unassembled WGS sequence"/>
</dbReference>
<evidence type="ECO:0000313" key="3">
    <source>
        <dbReference type="EMBL" id="KAF4349528.1"/>
    </source>
</evidence>
<dbReference type="PANTHER" id="PTHR47447">
    <property type="entry name" value="OS03G0856100 PROTEIN"/>
    <property type="match status" value="1"/>
</dbReference>
<feature type="non-terminal residue" evidence="3">
    <location>
        <position position="1"/>
    </location>
</feature>
<feature type="region of interest" description="Disordered" evidence="2">
    <location>
        <begin position="39"/>
        <end position="60"/>
    </location>
</feature>
<accession>A0A7J6DTU7</accession>
<protein>
    <recommendedName>
        <fullName evidence="5">Pentatricopeptide repeat-containing protein</fullName>
    </recommendedName>
</protein>
<evidence type="ECO:0008006" key="5">
    <source>
        <dbReference type="Google" id="ProtNLM"/>
    </source>
</evidence>
<comment type="caution">
    <text evidence="3">The sequence shown here is derived from an EMBL/GenBank/DDBJ whole genome shotgun (WGS) entry which is preliminary data.</text>
</comment>
<gene>
    <name evidence="3" type="ORF">G4B88_000894</name>
</gene>
<evidence type="ECO:0000256" key="2">
    <source>
        <dbReference type="SAM" id="MobiDB-lite"/>
    </source>
</evidence>
<organism evidence="3 4">
    <name type="scientific">Cannabis sativa</name>
    <name type="common">Hemp</name>
    <name type="synonym">Marijuana</name>
    <dbReference type="NCBI Taxonomy" id="3483"/>
    <lineage>
        <taxon>Eukaryota</taxon>
        <taxon>Viridiplantae</taxon>
        <taxon>Streptophyta</taxon>
        <taxon>Embryophyta</taxon>
        <taxon>Tracheophyta</taxon>
        <taxon>Spermatophyta</taxon>
        <taxon>Magnoliopsida</taxon>
        <taxon>eudicotyledons</taxon>
        <taxon>Gunneridae</taxon>
        <taxon>Pentapetalae</taxon>
        <taxon>rosids</taxon>
        <taxon>fabids</taxon>
        <taxon>Rosales</taxon>
        <taxon>Cannabaceae</taxon>
        <taxon>Cannabis</taxon>
    </lineage>
</organism>
<reference evidence="3 4" key="1">
    <citation type="journal article" date="2020" name="bioRxiv">
        <title>Sequence and annotation of 42 cannabis genomes reveals extensive copy number variation in cannabinoid synthesis and pathogen resistance genes.</title>
        <authorList>
            <person name="Mckernan K.J."/>
            <person name="Helbert Y."/>
            <person name="Kane L.T."/>
            <person name="Ebling H."/>
            <person name="Zhang L."/>
            <person name="Liu B."/>
            <person name="Eaton Z."/>
            <person name="Mclaughlin S."/>
            <person name="Kingan S."/>
            <person name="Baybayan P."/>
            <person name="Concepcion G."/>
            <person name="Jordan M."/>
            <person name="Riva A."/>
            <person name="Barbazuk W."/>
            <person name="Harkins T."/>
        </authorList>
    </citation>
    <scope>NUCLEOTIDE SEQUENCE [LARGE SCALE GENOMIC DNA]</scope>
    <source>
        <strain evidence="4">cv. Jamaican Lion 4</strain>
        <tissue evidence="3">Leaf</tissue>
    </source>
</reference>
<dbReference type="Gene3D" id="1.25.40.10">
    <property type="entry name" value="Tetratricopeptide repeat domain"/>
    <property type="match status" value="2"/>
</dbReference>
<evidence type="ECO:0000256" key="1">
    <source>
        <dbReference type="ARBA" id="ARBA00022737"/>
    </source>
</evidence>
<dbReference type="PANTHER" id="PTHR47447:SF25">
    <property type="entry name" value="SAP DOMAIN-CONTAINING PROTEIN"/>
    <property type="match status" value="1"/>
</dbReference>
<evidence type="ECO:0000313" key="4">
    <source>
        <dbReference type="Proteomes" id="UP000583929"/>
    </source>
</evidence>
<proteinExistence type="predicted"/>
<dbReference type="EMBL" id="JAATIQ010000635">
    <property type="protein sequence ID" value="KAF4349528.1"/>
    <property type="molecule type" value="Genomic_DNA"/>
</dbReference>
<name>A0A7J6DTU7_CANSA</name>
<sequence length="428" mass="48180">MSTLLLSSHTFFVTRLNTLPFLSSKPKYNALLLVRAAPTSAPEKRTRRKKRQPKDDDSAAEKGLRFTFMEELMDRARNHDAIGVSDVIYDMIAAGLSPGPRSFHGLIVAHAFNGDTESAMQSLRRELSAGLRPLHETFVALIRLFGSKGRATNGLEILAAMEKLQYDIRGAWIILVEELVRSNHLEDANRVFLRGAKGGLRATDEVYDLLIVEDCKIGDHSNALDIAYEMESAGRMATTFHFNCLLSVQATCGIPEIAFATFENMQYGEEPMKPDTETYNWVIQAYTRAESYDRVQDVAELLGMMVEDHKRLQPNVKTYSLLVECFTKYCVIGEAIRHFRALKNIDGGTIVLHNKGNFGDPLSLYLRALCREGRIVDLLEALEAMAKDNHPIPPRAMILSKKYRTLVSSWIEPLQEEAELGYEIDYVA</sequence>